<dbReference type="InterPro" id="IPR011611">
    <property type="entry name" value="PfkB_dom"/>
</dbReference>
<dbReference type="Gene3D" id="3.40.1190.20">
    <property type="match status" value="1"/>
</dbReference>
<organism evidence="14 15">
    <name type="scientific">Salinicoccus sesuvii</name>
    <dbReference type="NCBI Taxonomy" id="868281"/>
    <lineage>
        <taxon>Bacteria</taxon>
        <taxon>Bacillati</taxon>
        <taxon>Bacillota</taxon>
        <taxon>Bacilli</taxon>
        <taxon>Bacillales</taxon>
        <taxon>Staphylococcaceae</taxon>
        <taxon>Salinicoccus</taxon>
    </lineage>
</organism>
<comment type="caution">
    <text evidence="12">Lacks conserved residue(s) required for the propagation of feature annotation.</text>
</comment>
<evidence type="ECO:0000256" key="1">
    <source>
        <dbReference type="ARBA" id="ARBA00005380"/>
    </source>
</evidence>
<evidence type="ECO:0000256" key="9">
    <source>
        <dbReference type="ARBA" id="ARBA00022842"/>
    </source>
</evidence>
<feature type="binding site" evidence="12">
    <location>
        <position position="238"/>
    </location>
    <ligand>
        <name>K(+)</name>
        <dbReference type="ChEBI" id="CHEBI:29103"/>
    </ligand>
</feature>
<feature type="binding site" evidence="12">
    <location>
        <position position="236"/>
    </location>
    <ligand>
        <name>K(+)</name>
        <dbReference type="ChEBI" id="CHEBI:29103"/>
    </ligand>
</feature>
<keyword evidence="12" id="KW-0963">Cytoplasm</keyword>
<evidence type="ECO:0000256" key="2">
    <source>
        <dbReference type="ARBA" id="ARBA00012035"/>
    </source>
</evidence>
<evidence type="ECO:0000256" key="5">
    <source>
        <dbReference type="ARBA" id="ARBA00022723"/>
    </source>
</evidence>
<feature type="binding site" evidence="12">
    <location>
        <position position="242"/>
    </location>
    <ligand>
        <name>substrate</name>
    </ligand>
</feature>
<keyword evidence="9 12" id="KW-0460">Magnesium</keyword>
<feature type="domain" description="Carbohydrate kinase PfkB" evidence="13">
    <location>
        <begin position="4"/>
        <end position="284"/>
    </location>
</feature>
<dbReference type="Proteomes" id="UP001595637">
    <property type="component" value="Unassembled WGS sequence"/>
</dbReference>
<comment type="subunit">
    <text evidence="12">Homodimer.</text>
</comment>
<evidence type="ECO:0000256" key="10">
    <source>
        <dbReference type="ARBA" id="ARBA00022958"/>
    </source>
</evidence>
<comment type="similarity">
    <text evidence="1">Belongs to the carbohydrate kinase pfkB family.</text>
</comment>
<dbReference type="InterPro" id="IPR002139">
    <property type="entry name" value="Ribo/fructo_kinase"/>
</dbReference>
<feature type="binding site" evidence="12">
    <location>
        <position position="185"/>
    </location>
    <ligand>
        <name>ATP</name>
        <dbReference type="ChEBI" id="CHEBI:30616"/>
    </ligand>
</feature>
<dbReference type="PANTHER" id="PTHR10584:SF166">
    <property type="entry name" value="RIBOKINASE"/>
    <property type="match status" value="1"/>
</dbReference>
<evidence type="ECO:0000256" key="11">
    <source>
        <dbReference type="ARBA" id="ARBA00023277"/>
    </source>
</evidence>
<feature type="binding site" evidence="12">
    <location>
        <begin position="241"/>
        <end position="242"/>
    </location>
    <ligand>
        <name>ATP</name>
        <dbReference type="ChEBI" id="CHEBI:30616"/>
    </ligand>
</feature>
<evidence type="ECO:0000313" key="14">
    <source>
        <dbReference type="EMBL" id="MFC3388732.1"/>
    </source>
</evidence>
<evidence type="ECO:0000256" key="6">
    <source>
        <dbReference type="ARBA" id="ARBA00022741"/>
    </source>
</evidence>
<comment type="cofactor">
    <cofactor evidence="12">
        <name>Mg(2+)</name>
        <dbReference type="ChEBI" id="CHEBI:18420"/>
    </cofactor>
    <text evidence="12">Requires a divalent cation, most likely magnesium in vivo, as an electrophilic catalyst to aid phosphoryl group transfer. It is the chelate of the metal and the nucleotide that is the actual substrate.</text>
</comment>
<evidence type="ECO:0000259" key="13">
    <source>
        <dbReference type="Pfam" id="PF00294"/>
    </source>
</evidence>
<feature type="binding site" evidence="12">
    <location>
        <position position="272"/>
    </location>
    <ligand>
        <name>K(+)</name>
        <dbReference type="ChEBI" id="CHEBI:29103"/>
    </ligand>
</feature>
<name>A0ABV7N966_9STAP</name>
<feature type="binding site" evidence="12">
    <location>
        <begin position="41"/>
        <end position="45"/>
    </location>
    <ligand>
        <name>substrate</name>
    </ligand>
</feature>
<keyword evidence="4 12" id="KW-0808">Transferase</keyword>
<keyword evidence="6 12" id="KW-0547">Nucleotide-binding</keyword>
<keyword evidence="10 12" id="KW-0630">Potassium</keyword>
<dbReference type="HAMAP" id="MF_01987">
    <property type="entry name" value="Ribokinase"/>
    <property type="match status" value="1"/>
</dbReference>
<feature type="binding site" evidence="12">
    <location>
        <position position="266"/>
    </location>
    <ligand>
        <name>ATP</name>
        <dbReference type="ChEBI" id="CHEBI:30616"/>
    </ligand>
</feature>
<keyword evidence="8 12" id="KW-0067">ATP-binding</keyword>
<keyword evidence="11 12" id="KW-0119">Carbohydrate metabolism</keyword>
<comment type="function">
    <text evidence="12">Catalyzes the phosphorylation of ribose at O-5 in a reaction requiring ATP and magnesium. The resulting D-ribose-5-phosphate can then be used either for sythesis of nucleotides, histidine, and tryptophan, or as a component of the pentose phosphate pathway.</text>
</comment>
<dbReference type="PANTHER" id="PTHR10584">
    <property type="entry name" value="SUGAR KINASE"/>
    <property type="match status" value="1"/>
</dbReference>
<feature type="binding site" evidence="12">
    <location>
        <begin position="210"/>
        <end position="215"/>
    </location>
    <ligand>
        <name>ATP</name>
        <dbReference type="ChEBI" id="CHEBI:30616"/>
    </ligand>
</feature>
<dbReference type="PROSITE" id="PS00584">
    <property type="entry name" value="PFKB_KINASES_2"/>
    <property type="match status" value="1"/>
</dbReference>
<evidence type="ECO:0000256" key="3">
    <source>
        <dbReference type="ARBA" id="ARBA00016943"/>
    </source>
</evidence>
<evidence type="ECO:0000256" key="12">
    <source>
        <dbReference type="HAMAP-Rule" id="MF_01987"/>
    </source>
</evidence>
<dbReference type="InterPro" id="IPR011877">
    <property type="entry name" value="Ribokinase"/>
</dbReference>
<comment type="catalytic activity">
    <reaction evidence="12">
        <text>D-ribose + ATP = D-ribose 5-phosphate + ADP + H(+)</text>
        <dbReference type="Rhea" id="RHEA:13697"/>
        <dbReference type="ChEBI" id="CHEBI:15378"/>
        <dbReference type="ChEBI" id="CHEBI:30616"/>
        <dbReference type="ChEBI" id="CHEBI:47013"/>
        <dbReference type="ChEBI" id="CHEBI:78346"/>
        <dbReference type="ChEBI" id="CHEBI:456216"/>
        <dbReference type="EC" id="2.7.1.15"/>
    </reaction>
</comment>
<dbReference type="EC" id="2.7.1.15" evidence="2 12"/>
<dbReference type="Pfam" id="PF00294">
    <property type="entry name" value="PfkB"/>
    <property type="match status" value="1"/>
</dbReference>
<protein>
    <recommendedName>
        <fullName evidence="3 12">Ribokinase</fullName>
        <shortName evidence="12">RK</shortName>
        <ecNumber evidence="2 12">2.7.1.15</ecNumber>
    </recommendedName>
</protein>
<dbReference type="PRINTS" id="PR00990">
    <property type="entry name" value="RIBOKINASE"/>
</dbReference>
<evidence type="ECO:0000256" key="4">
    <source>
        <dbReference type="ARBA" id="ARBA00022679"/>
    </source>
</evidence>
<dbReference type="InterPro" id="IPR002173">
    <property type="entry name" value="Carboh/pur_kinase_PfkB_CS"/>
</dbReference>
<dbReference type="GO" id="GO:0004747">
    <property type="term" value="F:ribokinase activity"/>
    <property type="evidence" value="ECO:0007669"/>
    <property type="project" value="UniProtKB-EC"/>
</dbReference>
<evidence type="ECO:0000256" key="8">
    <source>
        <dbReference type="ARBA" id="ARBA00022840"/>
    </source>
</evidence>
<feature type="binding site" evidence="12">
    <location>
        <position position="275"/>
    </location>
    <ligand>
        <name>K(+)</name>
        <dbReference type="ChEBI" id="CHEBI:29103"/>
    </ligand>
</feature>
<feature type="binding site" evidence="12">
    <location>
        <begin position="13"/>
        <end position="15"/>
    </location>
    <ligand>
        <name>substrate</name>
    </ligand>
</feature>
<accession>A0ABV7N966</accession>
<sequence>MDKSKITVIGSINMDLVTVAAEMPEQGETVRGESFETLPGGKGANQAVAAARLGGDVRLIGKVGDDPFGATLKAGLVSQGVYTQAITVAPGVSSGLANIIVSDSDNRIIIIGGANEELDTLYVDKFRRLIGESKYVLLQFEVPKATIEHVLTVCETLGVPVIINPAPAMQLEDKYWEKAAYITPNDHEAKALFAYDGYDLPKFHEKLIITNGSGGATFFKKGERINVPAHRAEVKDTTGAGDTFNGALAVALSEEQSLEEAVAFANRAASLSIQKLGAQSGMPNREAMNQ</sequence>
<dbReference type="RefSeq" id="WP_380654651.1">
    <property type="nucleotide sequence ID" value="NZ_JBHRVQ010000001.1"/>
</dbReference>
<dbReference type="NCBIfam" id="TIGR02152">
    <property type="entry name" value="D_ribokin_bact"/>
    <property type="match status" value="1"/>
</dbReference>
<comment type="similarity">
    <text evidence="12">Belongs to the carbohydrate kinase PfkB family. Ribokinase subfamily.</text>
</comment>
<keyword evidence="15" id="KW-1185">Reference proteome</keyword>
<dbReference type="SUPFAM" id="SSF53613">
    <property type="entry name" value="Ribokinase-like"/>
    <property type="match status" value="1"/>
</dbReference>
<dbReference type="InterPro" id="IPR029056">
    <property type="entry name" value="Ribokinase-like"/>
</dbReference>
<evidence type="ECO:0000256" key="7">
    <source>
        <dbReference type="ARBA" id="ARBA00022777"/>
    </source>
</evidence>
<feature type="binding site" evidence="12">
    <location>
        <position position="141"/>
    </location>
    <ligand>
        <name>substrate</name>
    </ligand>
</feature>
<keyword evidence="5 12" id="KW-0479">Metal-binding</keyword>
<comment type="pathway">
    <text evidence="12">Carbohydrate metabolism; D-ribose degradation; D-ribose 5-phosphate from beta-D-ribopyranose: step 2/2.</text>
</comment>
<feature type="binding site" evidence="12">
    <location>
        <position position="277"/>
    </location>
    <ligand>
        <name>K(+)</name>
        <dbReference type="ChEBI" id="CHEBI:29103"/>
    </ligand>
</feature>
<comment type="subcellular location">
    <subcellularLocation>
        <location evidence="12">Cytoplasm</location>
    </subcellularLocation>
</comment>
<dbReference type="EMBL" id="JBHRVQ010000001">
    <property type="protein sequence ID" value="MFC3388732.1"/>
    <property type="molecule type" value="Genomic_DNA"/>
</dbReference>
<reference evidence="15" key="1">
    <citation type="journal article" date="2019" name="Int. J. Syst. Evol. Microbiol.">
        <title>The Global Catalogue of Microorganisms (GCM) 10K type strain sequencing project: providing services to taxonomists for standard genome sequencing and annotation.</title>
        <authorList>
            <consortium name="The Broad Institute Genomics Platform"/>
            <consortium name="The Broad Institute Genome Sequencing Center for Infectious Disease"/>
            <person name="Wu L."/>
            <person name="Ma J."/>
        </authorList>
    </citation>
    <scope>NUCLEOTIDE SEQUENCE [LARGE SCALE GENOMIC DNA]</scope>
    <source>
        <strain evidence="15">CCM 7756</strain>
    </source>
</reference>
<keyword evidence="7 12" id="KW-0418">Kinase</keyword>
<comment type="activity regulation">
    <text evidence="12">Activated by a monovalent cation that binds near, but not in, the active site. The most likely occupant of the site in vivo is potassium. Ion binding induces a conformational change that may alter substrate affinity.</text>
</comment>
<comment type="caution">
    <text evidence="14">The sequence shown here is derived from an EMBL/GenBank/DDBJ whole genome shotgun (WGS) entry which is preliminary data.</text>
</comment>
<evidence type="ECO:0000313" key="15">
    <source>
        <dbReference type="Proteomes" id="UP001595637"/>
    </source>
</evidence>
<proteinExistence type="inferred from homology"/>
<feature type="active site" description="Proton acceptor" evidence="12">
    <location>
        <position position="242"/>
    </location>
</feature>
<dbReference type="CDD" id="cd01174">
    <property type="entry name" value="ribokinase"/>
    <property type="match status" value="1"/>
</dbReference>
<gene>
    <name evidence="12 14" type="primary">rbsK</name>
    <name evidence="14" type="ORF">ACFOEO_09140</name>
</gene>